<dbReference type="PROSITE" id="PS51352">
    <property type="entry name" value="THIOREDOXIN_2"/>
    <property type="match status" value="1"/>
</dbReference>
<evidence type="ECO:0000313" key="13">
    <source>
        <dbReference type="Proteomes" id="UP000198929"/>
    </source>
</evidence>
<evidence type="ECO:0000256" key="10">
    <source>
        <dbReference type="PIRSR" id="PIRSR000077-4"/>
    </source>
</evidence>
<dbReference type="PROSITE" id="PS00194">
    <property type="entry name" value="THIOREDOXIN_1"/>
    <property type="match status" value="1"/>
</dbReference>
<evidence type="ECO:0000256" key="2">
    <source>
        <dbReference type="ARBA" id="ARBA00008987"/>
    </source>
</evidence>
<comment type="similarity">
    <text evidence="2 8">Belongs to the thioredoxin family.</text>
</comment>
<evidence type="ECO:0000256" key="7">
    <source>
        <dbReference type="NCBIfam" id="TIGR01068"/>
    </source>
</evidence>
<dbReference type="EMBL" id="FOGQ01000008">
    <property type="protein sequence ID" value="SES09334.1"/>
    <property type="molecule type" value="Genomic_DNA"/>
</dbReference>
<dbReference type="AlphaFoldDB" id="A0A1H9UJG7"/>
<dbReference type="PANTHER" id="PTHR45663">
    <property type="entry name" value="GEO12009P1"/>
    <property type="match status" value="1"/>
</dbReference>
<feature type="disulfide bond" description="Redox-active" evidence="10">
    <location>
        <begin position="32"/>
        <end position="35"/>
    </location>
</feature>
<dbReference type="PRINTS" id="PR00421">
    <property type="entry name" value="THIOREDOXIN"/>
</dbReference>
<comment type="function">
    <text evidence="1">Participates in various redox reactions through the reversible oxidation of its active center dithiol to a disulfide and catalyzes dithiol-disulfide exchange reactions.</text>
</comment>
<protein>
    <recommendedName>
        <fullName evidence="7 8">Thioredoxin</fullName>
    </recommendedName>
</protein>
<keyword evidence="4" id="KW-0249">Electron transport</keyword>
<evidence type="ECO:0000256" key="9">
    <source>
        <dbReference type="PIRSR" id="PIRSR000077-1"/>
    </source>
</evidence>
<reference evidence="13" key="1">
    <citation type="submission" date="2016-10" db="EMBL/GenBank/DDBJ databases">
        <authorList>
            <person name="Varghese N."/>
            <person name="Submissions S."/>
        </authorList>
    </citation>
    <scope>NUCLEOTIDE SEQUENCE [LARGE SCALE GENOMIC DNA]</scope>
    <source>
        <strain evidence="13">DSM 20524</strain>
    </source>
</reference>
<dbReference type="CDD" id="cd02947">
    <property type="entry name" value="TRX_family"/>
    <property type="match status" value="1"/>
</dbReference>
<dbReference type="GO" id="GO:0005737">
    <property type="term" value="C:cytoplasm"/>
    <property type="evidence" value="ECO:0007669"/>
    <property type="project" value="TreeGrafter"/>
</dbReference>
<dbReference type="FunFam" id="3.40.30.10:FF:000001">
    <property type="entry name" value="Thioredoxin"/>
    <property type="match status" value="1"/>
</dbReference>
<feature type="active site" description="Nucleophile" evidence="9">
    <location>
        <position position="35"/>
    </location>
</feature>
<feature type="site" description="Deprotonates C-terminal active site Cys" evidence="9">
    <location>
        <position position="26"/>
    </location>
</feature>
<dbReference type="PANTHER" id="PTHR45663:SF11">
    <property type="entry name" value="GEO12009P1"/>
    <property type="match status" value="1"/>
</dbReference>
<dbReference type="Pfam" id="PF00085">
    <property type="entry name" value="Thioredoxin"/>
    <property type="match status" value="1"/>
</dbReference>
<name>A0A1H9UJG7_9CORY</name>
<dbReference type="GO" id="GO:0015035">
    <property type="term" value="F:protein-disulfide reductase activity"/>
    <property type="evidence" value="ECO:0007669"/>
    <property type="project" value="UniProtKB-UniRule"/>
</dbReference>
<dbReference type="Gene3D" id="3.40.30.10">
    <property type="entry name" value="Glutaredoxin"/>
    <property type="match status" value="1"/>
</dbReference>
<sequence length="107" mass="11916">MSKPVDVTQENFKSVVIDSDKPVVVDFWAEWCGPCKKLSPLLDEIASELGEKVTVAKVNADSERTLGAMFQVMSIPTVLIFKDGEKVDEFVGLRPKSEIMQKIESQL</sequence>
<keyword evidence="5 10" id="KW-1015">Disulfide bond</keyword>
<feature type="domain" description="Thioredoxin" evidence="11">
    <location>
        <begin position="1"/>
        <end position="107"/>
    </location>
</feature>
<organism evidence="12 13">
    <name type="scientific">Corynebacterium cystitidis DSM 20524</name>
    <dbReference type="NCBI Taxonomy" id="1121357"/>
    <lineage>
        <taxon>Bacteria</taxon>
        <taxon>Bacillati</taxon>
        <taxon>Actinomycetota</taxon>
        <taxon>Actinomycetes</taxon>
        <taxon>Mycobacteriales</taxon>
        <taxon>Corynebacteriaceae</taxon>
        <taxon>Corynebacterium</taxon>
    </lineage>
</organism>
<evidence type="ECO:0000256" key="8">
    <source>
        <dbReference type="PIRNR" id="PIRNR000077"/>
    </source>
</evidence>
<dbReference type="SUPFAM" id="SSF52833">
    <property type="entry name" value="Thioredoxin-like"/>
    <property type="match status" value="1"/>
</dbReference>
<dbReference type="NCBIfam" id="TIGR01068">
    <property type="entry name" value="thioredoxin"/>
    <property type="match status" value="1"/>
</dbReference>
<gene>
    <name evidence="12" type="ORF">SAMN05661109_01818</name>
</gene>
<evidence type="ECO:0000256" key="4">
    <source>
        <dbReference type="ARBA" id="ARBA00022982"/>
    </source>
</evidence>
<keyword evidence="13" id="KW-1185">Reference proteome</keyword>
<evidence type="ECO:0000256" key="5">
    <source>
        <dbReference type="ARBA" id="ARBA00023157"/>
    </source>
</evidence>
<evidence type="ECO:0000256" key="6">
    <source>
        <dbReference type="ARBA" id="ARBA00023284"/>
    </source>
</evidence>
<evidence type="ECO:0000256" key="3">
    <source>
        <dbReference type="ARBA" id="ARBA00022448"/>
    </source>
</evidence>
<evidence type="ECO:0000259" key="11">
    <source>
        <dbReference type="PROSITE" id="PS51352"/>
    </source>
</evidence>
<keyword evidence="3" id="KW-0813">Transport</keyword>
<dbReference type="InterPro" id="IPR005746">
    <property type="entry name" value="Thioredoxin"/>
</dbReference>
<dbReference type="InterPro" id="IPR036249">
    <property type="entry name" value="Thioredoxin-like_sf"/>
</dbReference>
<feature type="site" description="Contributes to redox potential value" evidence="9">
    <location>
        <position position="33"/>
    </location>
</feature>
<dbReference type="InterPro" id="IPR013766">
    <property type="entry name" value="Thioredoxin_domain"/>
</dbReference>
<proteinExistence type="inferred from homology"/>
<dbReference type="Proteomes" id="UP000198929">
    <property type="component" value="Unassembled WGS sequence"/>
</dbReference>
<dbReference type="STRING" id="1121357.SAMN05661109_01818"/>
<dbReference type="PIRSF" id="PIRSF000077">
    <property type="entry name" value="Thioredoxin"/>
    <property type="match status" value="1"/>
</dbReference>
<feature type="active site" description="Nucleophile" evidence="9">
    <location>
        <position position="32"/>
    </location>
</feature>
<evidence type="ECO:0000313" key="12">
    <source>
        <dbReference type="EMBL" id="SES09334.1"/>
    </source>
</evidence>
<dbReference type="RefSeq" id="WP_092259364.1">
    <property type="nucleotide sequence ID" value="NZ_CP047199.1"/>
</dbReference>
<accession>A0A1H9UJG7</accession>
<dbReference type="InterPro" id="IPR017937">
    <property type="entry name" value="Thioredoxin_CS"/>
</dbReference>
<feature type="site" description="Contributes to redox potential value" evidence="9">
    <location>
        <position position="34"/>
    </location>
</feature>
<evidence type="ECO:0000256" key="1">
    <source>
        <dbReference type="ARBA" id="ARBA00003318"/>
    </source>
</evidence>
<keyword evidence="6 10" id="KW-0676">Redox-active center</keyword>